<reference evidence="2" key="1">
    <citation type="submission" date="2021-10" db="EMBL/GenBank/DDBJ databases">
        <title>Melipona bicolor Genome sequencing and assembly.</title>
        <authorList>
            <person name="Araujo N.S."/>
            <person name="Arias M.C."/>
        </authorList>
    </citation>
    <scope>NUCLEOTIDE SEQUENCE</scope>
    <source>
        <strain evidence="2">USP_2M_L1-L4_2017</strain>
        <tissue evidence="2">Whole body</tissue>
    </source>
</reference>
<dbReference type="AlphaFoldDB" id="A0AA40FV51"/>
<feature type="region of interest" description="Disordered" evidence="1">
    <location>
        <begin position="45"/>
        <end position="99"/>
    </location>
</feature>
<gene>
    <name evidence="2" type="ORF">K0M31_005367</name>
</gene>
<evidence type="ECO:0000313" key="2">
    <source>
        <dbReference type="EMBL" id="KAK1125829.1"/>
    </source>
</evidence>
<dbReference type="Proteomes" id="UP001177670">
    <property type="component" value="Unassembled WGS sequence"/>
</dbReference>
<accession>A0AA40FV51</accession>
<feature type="compositionally biased region" description="Basic and acidic residues" evidence="1">
    <location>
        <begin position="68"/>
        <end position="85"/>
    </location>
</feature>
<sequence length="99" mass="10949">MRRRNEEAAEGDACGFSEGGVGLPMKYWYHFVYNIVEGARKSVGQKVGHIHSGSLSSSTGLEHVVAQGERDENEARGKKRKETEKAGGQYTRRTERGPP</sequence>
<organism evidence="2 3">
    <name type="scientific">Melipona bicolor</name>
    <dbReference type="NCBI Taxonomy" id="60889"/>
    <lineage>
        <taxon>Eukaryota</taxon>
        <taxon>Metazoa</taxon>
        <taxon>Ecdysozoa</taxon>
        <taxon>Arthropoda</taxon>
        <taxon>Hexapoda</taxon>
        <taxon>Insecta</taxon>
        <taxon>Pterygota</taxon>
        <taxon>Neoptera</taxon>
        <taxon>Endopterygota</taxon>
        <taxon>Hymenoptera</taxon>
        <taxon>Apocrita</taxon>
        <taxon>Aculeata</taxon>
        <taxon>Apoidea</taxon>
        <taxon>Anthophila</taxon>
        <taxon>Apidae</taxon>
        <taxon>Melipona</taxon>
    </lineage>
</organism>
<protein>
    <submittedName>
        <fullName evidence="2">Uncharacterized protein</fullName>
    </submittedName>
</protein>
<evidence type="ECO:0000313" key="3">
    <source>
        <dbReference type="Proteomes" id="UP001177670"/>
    </source>
</evidence>
<name>A0AA40FV51_9HYME</name>
<comment type="caution">
    <text evidence="2">The sequence shown here is derived from an EMBL/GenBank/DDBJ whole genome shotgun (WGS) entry which is preliminary data.</text>
</comment>
<proteinExistence type="predicted"/>
<keyword evidence="3" id="KW-1185">Reference proteome</keyword>
<evidence type="ECO:0000256" key="1">
    <source>
        <dbReference type="SAM" id="MobiDB-lite"/>
    </source>
</evidence>
<dbReference type="EMBL" id="JAHYIQ010000015">
    <property type="protein sequence ID" value="KAK1125829.1"/>
    <property type="molecule type" value="Genomic_DNA"/>
</dbReference>